<gene>
    <name evidence="1" type="ORF">SAMN04488239_12437</name>
</gene>
<dbReference type="PANTHER" id="PTHR40743:SF1">
    <property type="entry name" value="POSSIBLE GLYCOSYLTRANSFERASE"/>
    <property type="match status" value="1"/>
</dbReference>
<dbReference type="PANTHER" id="PTHR40743">
    <property type="entry name" value="NUCLEOTIDE-DIPHOSPHO-SUGAR TRANSFERASE CONTAINING PROTEIN"/>
    <property type="match status" value="1"/>
</dbReference>
<reference evidence="2" key="1">
    <citation type="submission" date="2016-10" db="EMBL/GenBank/DDBJ databases">
        <authorList>
            <person name="Varghese N."/>
            <person name="Submissions S."/>
        </authorList>
    </citation>
    <scope>NUCLEOTIDE SEQUENCE [LARGE SCALE GENOMIC DNA]</scope>
    <source>
        <strain evidence="2">CGMCC 1.9108</strain>
    </source>
</reference>
<name>A0A1G7E942_9RHOB</name>
<sequence>MMFPALPNAAARPRLFIDAQHGLANRLRAIASAASVAMSAGYELVVIWRADHHCGCLMSDLFDYAGPVIGDDRLADLCRRHAARVFNYMEVEPGACFQEPILIDPGSARSGDVYIRSAYTLNSPRRRLDVEQGFLFDLKPSQPVLELVAEVPHPNSVSAHIRMATGPGYDHLAHEASDNWPEHRHREIAHWRAKSHSSRFIARIDALIEEGGVSSIFLAADLAETYTLFAGRYGSRLRTLPRALYDRSERQLQYALADMLLLTASDRFLASTWSSYSDIASRLIAGRVPVERSGIDF</sequence>
<dbReference type="EMBL" id="FMZV01000024">
    <property type="protein sequence ID" value="SDE60182.1"/>
    <property type="molecule type" value="Genomic_DNA"/>
</dbReference>
<organism evidence="1 2">
    <name type="scientific">Ruegeria marina</name>
    <dbReference type="NCBI Taxonomy" id="639004"/>
    <lineage>
        <taxon>Bacteria</taxon>
        <taxon>Pseudomonadati</taxon>
        <taxon>Pseudomonadota</taxon>
        <taxon>Alphaproteobacteria</taxon>
        <taxon>Rhodobacterales</taxon>
        <taxon>Roseobacteraceae</taxon>
        <taxon>Ruegeria</taxon>
    </lineage>
</organism>
<dbReference type="Proteomes" id="UP000199628">
    <property type="component" value="Unassembled WGS sequence"/>
</dbReference>
<evidence type="ECO:0000313" key="2">
    <source>
        <dbReference type="Proteomes" id="UP000199628"/>
    </source>
</evidence>
<evidence type="ECO:0000313" key="1">
    <source>
        <dbReference type="EMBL" id="SDE60182.1"/>
    </source>
</evidence>
<keyword evidence="2" id="KW-1185">Reference proteome</keyword>
<proteinExistence type="predicted"/>
<protein>
    <submittedName>
        <fullName evidence="1">Uncharacterized protein</fullName>
    </submittedName>
</protein>
<dbReference type="STRING" id="639004.SAMN04488239_12437"/>
<dbReference type="Gene3D" id="3.40.50.11350">
    <property type="match status" value="1"/>
</dbReference>
<dbReference type="AlphaFoldDB" id="A0A1G7E942"/>
<accession>A0A1G7E942</accession>